<dbReference type="CDD" id="cd04301">
    <property type="entry name" value="NAT_SF"/>
    <property type="match status" value="1"/>
</dbReference>
<dbReference type="Pfam" id="PF00583">
    <property type="entry name" value="Acetyltransf_1"/>
    <property type="match status" value="1"/>
</dbReference>
<dbReference type="Proteomes" id="UP000239494">
    <property type="component" value="Unassembled WGS sequence"/>
</dbReference>
<reference evidence="2 3" key="1">
    <citation type="submission" date="2018-03" db="EMBL/GenBank/DDBJ databases">
        <title>Genomic Encyclopedia of Archaeal and Bacterial Type Strains, Phase II (KMG-II): from individual species to whole genera.</title>
        <authorList>
            <person name="Goeker M."/>
        </authorList>
    </citation>
    <scope>NUCLEOTIDE SEQUENCE [LARGE SCALE GENOMIC DNA]</scope>
    <source>
        <strain evidence="2 3">DSM 44720</strain>
    </source>
</reference>
<sequence length="290" mass="31546">MDTGFRSRKGLDVLVADDGASEVFTTFYEGYDQAFTLVDEKEERDGFVDCLALNHEPGYSRISARLGDFRELVVVAEIDGRTIGGANFLAAPLPGHAIVTMHLNYAFVLPGMRGRGLLRRLVDACREIAERLYPAAGPVVVFLELNDPLLLTAEQYAQDSAASGVDQFDRVAIWARLGVRVVDFPYVQPPLSDTQQPGGNLILAVLAEQDFELDGDLLADHLERFFAISVLKTGDLATNDLAAAQVRECRLLGPVALLDPLPALDDLRAQVGRTDVGVREQLAKAATHAV</sequence>
<evidence type="ECO:0000313" key="2">
    <source>
        <dbReference type="EMBL" id="PRY38018.1"/>
    </source>
</evidence>
<proteinExistence type="predicted"/>
<feature type="domain" description="N-acetyltransferase" evidence="1">
    <location>
        <begin position="11"/>
        <end position="212"/>
    </location>
</feature>
<protein>
    <submittedName>
        <fullName evidence="2">Acetyltransferase (GNAT) family protein</fullName>
    </submittedName>
</protein>
<dbReference type="EMBL" id="PVTF01000009">
    <property type="protein sequence ID" value="PRY38018.1"/>
    <property type="molecule type" value="Genomic_DNA"/>
</dbReference>
<dbReference type="Gene3D" id="3.40.630.30">
    <property type="match status" value="1"/>
</dbReference>
<dbReference type="OrthoDB" id="3729649at2"/>
<dbReference type="RefSeq" id="WP_106191002.1">
    <property type="nucleotide sequence ID" value="NZ_PVTF01000009.1"/>
</dbReference>
<keyword evidence="3" id="KW-1185">Reference proteome</keyword>
<gene>
    <name evidence="2" type="ORF">CLV43_109238</name>
</gene>
<dbReference type="PROSITE" id="PS51186">
    <property type="entry name" value="GNAT"/>
    <property type="match status" value="1"/>
</dbReference>
<dbReference type="InterPro" id="IPR000182">
    <property type="entry name" value="GNAT_dom"/>
</dbReference>
<accession>A0A2T0SX72</accession>
<evidence type="ECO:0000259" key="1">
    <source>
        <dbReference type="PROSITE" id="PS51186"/>
    </source>
</evidence>
<organism evidence="2 3">
    <name type="scientific">Umezawaea tangerina</name>
    <dbReference type="NCBI Taxonomy" id="84725"/>
    <lineage>
        <taxon>Bacteria</taxon>
        <taxon>Bacillati</taxon>
        <taxon>Actinomycetota</taxon>
        <taxon>Actinomycetes</taxon>
        <taxon>Pseudonocardiales</taxon>
        <taxon>Pseudonocardiaceae</taxon>
        <taxon>Umezawaea</taxon>
    </lineage>
</organism>
<dbReference type="AlphaFoldDB" id="A0A2T0SX72"/>
<keyword evidence="2" id="KW-0808">Transferase</keyword>
<dbReference type="SUPFAM" id="SSF55729">
    <property type="entry name" value="Acyl-CoA N-acyltransferases (Nat)"/>
    <property type="match status" value="1"/>
</dbReference>
<name>A0A2T0SX72_9PSEU</name>
<dbReference type="InterPro" id="IPR016181">
    <property type="entry name" value="Acyl_CoA_acyltransferase"/>
</dbReference>
<evidence type="ECO:0000313" key="3">
    <source>
        <dbReference type="Proteomes" id="UP000239494"/>
    </source>
</evidence>
<comment type="caution">
    <text evidence="2">The sequence shown here is derived from an EMBL/GenBank/DDBJ whole genome shotgun (WGS) entry which is preliminary data.</text>
</comment>
<dbReference type="GO" id="GO:0016747">
    <property type="term" value="F:acyltransferase activity, transferring groups other than amino-acyl groups"/>
    <property type="evidence" value="ECO:0007669"/>
    <property type="project" value="InterPro"/>
</dbReference>